<dbReference type="AlphaFoldDB" id="A0A3L6F6I4"/>
<protein>
    <recommendedName>
        <fullName evidence="4">Prp31 C-terminal domain-containing protein</fullName>
    </recommendedName>
</protein>
<evidence type="ECO:0000313" key="5">
    <source>
        <dbReference type="EMBL" id="PWZ28528.1"/>
    </source>
</evidence>
<evidence type="ECO:0000256" key="1">
    <source>
        <dbReference type="ARBA" id="ARBA00004123"/>
    </source>
</evidence>
<evidence type="ECO:0000259" key="4">
    <source>
        <dbReference type="Pfam" id="PF09785"/>
    </source>
</evidence>
<name>A0A3L6F6I4_MAIZE</name>
<dbReference type="Proteomes" id="UP000251960">
    <property type="component" value="Chromosome 4"/>
</dbReference>
<comment type="subcellular location">
    <subcellularLocation>
        <location evidence="1">Nucleus</location>
    </subcellularLocation>
</comment>
<dbReference type="PANTHER" id="PTHR13904:SF0">
    <property type="entry name" value="U4_U6 SMALL NUCLEAR RIBONUCLEOPROTEIN PRP31"/>
    <property type="match status" value="1"/>
</dbReference>
<keyword evidence="2" id="KW-0539">Nucleus</keyword>
<comment type="caution">
    <text evidence="5">The sequence shown here is derived from an EMBL/GenBank/DDBJ whole genome shotgun (WGS) entry which is preliminary data.</text>
</comment>
<evidence type="ECO:0000256" key="3">
    <source>
        <dbReference type="ARBA" id="ARBA00023274"/>
    </source>
</evidence>
<gene>
    <name evidence="5" type="ORF">Zm00014a_035061</name>
</gene>
<feature type="domain" description="Prp31 C-terminal" evidence="4">
    <location>
        <begin position="2"/>
        <end position="51"/>
    </location>
</feature>
<proteinExistence type="predicted"/>
<keyword evidence="3" id="KW-0687">Ribonucleoprotein</keyword>
<dbReference type="PANTHER" id="PTHR13904">
    <property type="entry name" value="PRE-MRNA SPLICING FACTOR PRP31"/>
    <property type="match status" value="1"/>
</dbReference>
<accession>A0A3L6F6I4</accession>
<organism evidence="5">
    <name type="scientific">Zea mays</name>
    <name type="common">Maize</name>
    <dbReference type="NCBI Taxonomy" id="4577"/>
    <lineage>
        <taxon>Eukaryota</taxon>
        <taxon>Viridiplantae</taxon>
        <taxon>Streptophyta</taxon>
        <taxon>Embryophyta</taxon>
        <taxon>Tracheophyta</taxon>
        <taxon>Spermatophyta</taxon>
        <taxon>Magnoliopsida</taxon>
        <taxon>Liliopsida</taxon>
        <taxon>Poales</taxon>
        <taxon>Poaceae</taxon>
        <taxon>PACMAD clade</taxon>
        <taxon>Panicoideae</taxon>
        <taxon>Andropogonodae</taxon>
        <taxon>Andropogoneae</taxon>
        <taxon>Tripsacinae</taxon>
        <taxon>Zea</taxon>
    </lineage>
</organism>
<dbReference type="Pfam" id="PF09785">
    <property type="entry name" value="Prp31_C"/>
    <property type="match status" value="1"/>
</dbReference>
<dbReference type="InterPro" id="IPR019175">
    <property type="entry name" value="Prp31_C"/>
</dbReference>
<dbReference type="InterPro" id="IPR027105">
    <property type="entry name" value="Prp31"/>
</dbReference>
<dbReference type="EMBL" id="NCVQ01000005">
    <property type="protein sequence ID" value="PWZ28528.1"/>
    <property type="molecule type" value="Genomic_DNA"/>
</dbReference>
<dbReference type="GO" id="GO:0000244">
    <property type="term" value="P:spliceosomal tri-snRNP complex assembly"/>
    <property type="evidence" value="ECO:0007669"/>
    <property type="project" value="InterPro"/>
</dbReference>
<sequence length="52" mass="5458">MKLVNRMKFSMPEESTLGDGLGKGYGLLGQAGSGKLRVSAGQSKLSTKIAKM</sequence>
<dbReference type="GO" id="GO:0046540">
    <property type="term" value="C:U4/U6 x U5 tri-snRNP complex"/>
    <property type="evidence" value="ECO:0007669"/>
    <property type="project" value="InterPro"/>
</dbReference>
<evidence type="ECO:0000256" key="2">
    <source>
        <dbReference type="ARBA" id="ARBA00023242"/>
    </source>
</evidence>
<reference evidence="5" key="1">
    <citation type="journal article" date="2018" name="Nat. Genet.">
        <title>Extensive intraspecific gene order and gene structural variations between Mo17 and other maize genomes.</title>
        <authorList>
            <person name="Sun S."/>
            <person name="Zhou Y."/>
            <person name="Chen J."/>
            <person name="Shi J."/>
            <person name="Zhao H."/>
            <person name="Zhao H."/>
            <person name="Song W."/>
            <person name="Zhang M."/>
            <person name="Cui Y."/>
            <person name="Dong X."/>
            <person name="Liu H."/>
            <person name="Ma X."/>
            <person name="Jiao Y."/>
            <person name="Wang B."/>
            <person name="Wei X."/>
            <person name="Stein J.C."/>
            <person name="Glaubitz J.C."/>
            <person name="Lu F."/>
            <person name="Yu G."/>
            <person name="Liang C."/>
            <person name="Fengler K."/>
            <person name="Li B."/>
            <person name="Rafalski A."/>
            <person name="Schnable P.S."/>
            <person name="Ware D.H."/>
            <person name="Buckler E.S."/>
            <person name="Lai J."/>
        </authorList>
    </citation>
    <scope>NUCLEOTIDE SEQUENCE [LARGE SCALE GENOMIC DNA]</scope>
    <source>
        <tissue evidence="5">Seedling</tissue>
    </source>
</reference>